<dbReference type="InterPro" id="IPR003945">
    <property type="entry name" value="NU5C-like"/>
</dbReference>
<dbReference type="PANTHER" id="PTHR42829:SF2">
    <property type="entry name" value="NADH-UBIQUINONE OXIDOREDUCTASE CHAIN 5"/>
    <property type="match status" value="1"/>
</dbReference>
<keyword evidence="3 6" id="KW-1133">Transmembrane helix</keyword>
<evidence type="ECO:0000256" key="5">
    <source>
        <dbReference type="RuleBase" id="RU000320"/>
    </source>
</evidence>
<feature type="transmembrane region" description="Helical" evidence="6">
    <location>
        <begin position="220"/>
        <end position="240"/>
    </location>
</feature>
<feature type="domain" description="NADH:quinone oxidoreductase/Mrp antiporter transmembrane" evidence="7">
    <location>
        <begin position="174"/>
        <end position="494"/>
    </location>
</feature>
<name>A0A2H3KG75_9CHLR</name>
<dbReference type="GO" id="GO:0042773">
    <property type="term" value="P:ATP synthesis coupled electron transport"/>
    <property type="evidence" value="ECO:0007669"/>
    <property type="project" value="InterPro"/>
</dbReference>
<dbReference type="RefSeq" id="WP_097655209.1">
    <property type="nucleotide sequence ID" value="NZ_LYXE01000183.1"/>
</dbReference>
<comment type="caution">
    <text evidence="9">The sequence shown here is derived from an EMBL/GenBank/DDBJ whole genome shotgun (WGS) entry which is preliminary data.</text>
</comment>
<keyword evidence="2 5" id="KW-0812">Transmembrane</keyword>
<protein>
    <submittedName>
        <fullName evidence="9">NADH-quinone oxidoreductase subunit L</fullName>
    </submittedName>
</protein>
<comment type="subcellular location">
    <subcellularLocation>
        <location evidence="1">Endomembrane system</location>
        <topology evidence="1">Multi-pass membrane protein</topology>
    </subcellularLocation>
    <subcellularLocation>
        <location evidence="5">Membrane</location>
        <topology evidence="5">Multi-pass membrane protein</topology>
    </subcellularLocation>
</comment>
<dbReference type="InterPro" id="IPR001750">
    <property type="entry name" value="ND/Mrp_TM"/>
</dbReference>
<keyword evidence="4 6" id="KW-0472">Membrane</keyword>
<gene>
    <name evidence="9" type="ORF">A9Q02_20400</name>
</gene>
<dbReference type="GO" id="GO:0012505">
    <property type="term" value="C:endomembrane system"/>
    <property type="evidence" value="ECO:0007669"/>
    <property type="project" value="UniProtKB-SubCell"/>
</dbReference>
<dbReference type="PANTHER" id="PTHR42829">
    <property type="entry name" value="NADH-UBIQUINONE OXIDOREDUCTASE CHAIN 5"/>
    <property type="match status" value="1"/>
</dbReference>
<sequence length="752" mass="81488">MAFFLQYAWLIPALPLLGCLLITFTPLRQSKVASGWATIGLMIMASLLAVGLLAATAQGLALRDGQLVTLELAGHGQADAHGEATTHSEKSKEAFAFPEPNVVQRFVWAPTGTTSFAMGIYIDTPVAALLAMVTITSACIHLFSLGYMASNARQSRFFSFISLFTAAMLLMAMADNLLLFFMAWEVMGLCSYLLIGFLYERPQAYRAAIKAFIVTRIGDVLMLLGLVYLYTQAGSLAFGTAPGEIFNPEFLARIGSETSAVGLSHATGIALLIFCGTVGKSAQFPLHVWLPDAMEGPTPVSALIHAATMVSAGVFLLARTFPIFEADNGTALAVVAFIGAFTALFAATIAVAQYDIKRILAYSTLSQLGFMVAIIGIGGWVAGMFHLLAHAFFKALLFLGSGSIIHGMEATPRIADLHHKDEYAAQQTAQDIRNMGGLRTRMPWTFWTYTLGFLALAGVVPFAGFWSKDEILADAFKGGHWVVFTVLAVAAFLTAFYMTRQWRLVFFGAFRGEQPVVYVNPERRSRHHKASHAHHDDAHGHDEHHANTGAHWHEDPLMIAPLVILASFAALGGLFNLPFSIPGGHWLNDLWGQEPASFSLLVAGISLLIAFGGIAAGWTLYGTAFKTAQERDPLDVRAPGVFGLLNEKYRVDEFYQASIVRFTALLALAWAWLDKAILDGIINGIGRVTLFVGRLNFIVDDTVLNDGPDAVADGTVATGKRARRLQTGKAQDYIVYVFGGAVILALVYLYVL</sequence>
<feature type="transmembrane region" description="Helical" evidence="6">
    <location>
        <begin position="6"/>
        <end position="24"/>
    </location>
</feature>
<feature type="transmembrane region" description="Helical" evidence="6">
    <location>
        <begin position="126"/>
        <end position="145"/>
    </location>
</feature>
<evidence type="ECO:0000256" key="3">
    <source>
        <dbReference type="ARBA" id="ARBA00022989"/>
    </source>
</evidence>
<dbReference type="InterPro" id="IPR001516">
    <property type="entry name" value="Proton_antipo_N"/>
</dbReference>
<dbReference type="Pfam" id="PF00361">
    <property type="entry name" value="Proton_antipo_M"/>
    <property type="match status" value="1"/>
</dbReference>
<feature type="transmembrane region" description="Helical" evidence="6">
    <location>
        <begin position="444"/>
        <end position="466"/>
    </location>
</feature>
<feature type="transmembrane region" description="Helical" evidence="6">
    <location>
        <begin position="359"/>
        <end position="381"/>
    </location>
</feature>
<dbReference type="Pfam" id="PF00662">
    <property type="entry name" value="Proton_antipo_N"/>
    <property type="match status" value="1"/>
</dbReference>
<feature type="transmembrane region" description="Helical" evidence="6">
    <location>
        <begin position="157"/>
        <end position="174"/>
    </location>
</feature>
<reference evidence="9 10" key="1">
    <citation type="submission" date="2016-05" db="EMBL/GenBank/DDBJ databases">
        <authorList>
            <person name="Lavstsen T."/>
            <person name="Jespersen J.S."/>
        </authorList>
    </citation>
    <scope>NUCLEOTIDE SEQUENCE [LARGE SCALE GENOMIC DNA]</scope>
    <source>
        <strain evidence="9 10">B7-9</strain>
    </source>
</reference>
<organism evidence="9 10">
    <name type="scientific">Candidatus Chloroploca asiatica</name>
    <dbReference type="NCBI Taxonomy" id="1506545"/>
    <lineage>
        <taxon>Bacteria</taxon>
        <taxon>Bacillati</taxon>
        <taxon>Chloroflexota</taxon>
        <taxon>Chloroflexia</taxon>
        <taxon>Chloroflexales</taxon>
        <taxon>Chloroflexineae</taxon>
        <taxon>Oscillochloridaceae</taxon>
        <taxon>Candidatus Chloroploca</taxon>
    </lineage>
</organism>
<feature type="transmembrane region" description="Helical" evidence="6">
    <location>
        <begin position="557"/>
        <end position="577"/>
    </location>
</feature>
<accession>A0A2H3KG75</accession>
<dbReference type="NCBIfam" id="TIGR01974">
    <property type="entry name" value="NDH_I_L"/>
    <property type="match status" value="1"/>
</dbReference>
<dbReference type="GO" id="GO:0008137">
    <property type="term" value="F:NADH dehydrogenase (ubiquinone) activity"/>
    <property type="evidence" value="ECO:0007669"/>
    <property type="project" value="InterPro"/>
</dbReference>
<feature type="transmembrane region" description="Helical" evidence="6">
    <location>
        <begin position="733"/>
        <end position="751"/>
    </location>
</feature>
<evidence type="ECO:0000313" key="10">
    <source>
        <dbReference type="Proteomes" id="UP000220922"/>
    </source>
</evidence>
<proteinExistence type="predicted"/>
<evidence type="ECO:0000259" key="8">
    <source>
        <dbReference type="Pfam" id="PF00662"/>
    </source>
</evidence>
<dbReference type="OrthoDB" id="9807568at2"/>
<dbReference type="Proteomes" id="UP000220922">
    <property type="component" value="Unassembled WGS sequence"/>
</dbReference>
<evidence type="ECO:0000256" key="4">
    <source>
        <dbReference type="ARBA" id="ARBA00023136"/>
    </source>
</evidence>
<dbReference type="InterPro" id="IPR018393">
    <property type="entry name" value="NADHpl_OxRdtase_5_subgr"/>
</dbReference>
<evidence type="ECO:0000256" key="2">
    <source>
        <dbReference type="ARBA" id="ARBA00022692"/>
    </source>
</evidence>
<dbReference type="PRINTS" id="PR01434">
    <property type="entry name" value="NADHDHGNASE5"/>
</dbReference>
<dbReference type="EMBL" id="LYXE01000183">
    <property type="protein sequence ID" value="PDV96699.1"/>
    <property type="molecule type" value="Genomic_DNA"/>
</dbReference>
<evidence type="ECO:0000313" key="9">
    <source>
        <dbReference type="EMBL" id="PDV96699.1"/>
    </source>
</evidence>
<feature type="transmembrane region" description="Helical" evidence="6">
    <location>
        <begin position="597"/>
        <end position="621"/>
    </location>
</feature>
<feature type="transmembrane region" description="Helical" evidence="6">
    <location>
        <begin position="36"/>
        <end position="57"/>
    </location>
</feature>
<feature type="transmembrane region" description="Helical" evidence="6">
    <location>
        <begin position="330"/>
        <end position="352"/>
    </location>
</feature>
<dbReference type="Gene3D" id="1.20.5.2700">
    <property type="match status" value="2"/>
</dbReference>
<feature type="transmembrane region" description="Helical" evidence="6">
    <location>
        <begin position="300"/>
        <end position="318"/>
    </location>
</feature>
<dbReference type="AlphaFoldDB" id="A0A2H3KG75"/>
<dbReference type="GO" id="GO:0003954">
    <property type="term" value="F:NADH dehydrogenase activity"/>
    <property type="evidence" value="ECO:0007669"/>
    <property type="project" value="TreeGrafter"/>
</dbReference>
<feature type="transmembrane region" description="Helical" evidence="6">
    <location>
        <begin position="180"/>
        <end position="199"/>
    </location>
</feature>
<keyword evidence="10" id="KW-1185">Reference proteome</keyword>
<evidence type="ECO:0000259" key="7">
    <source>
        <dbReference type="Pfam" id="PF00361"/>
    </source>
</evidence>
<evidence type="ECO:0000256" key="6">
    <source>
        <dbReference type="SAM" id="Phobius"/>
    </source>
</evidence>
<dbReference type="GO" id="GO:0015990">
    <property type="term" value="P:electron transport coupled proton transport"/>
    <property type="evidence" value="ECO:0007669"/>
    <property type="project" value="TreeGrafter"/>
</dbReference>
<feature type="transmembrane region" description="Helical" evidence="6">
    <location>
        <begin position="478"/>
        <end position="498"/>
    </location>
</feature>
<evidence type="ECO:0000256" key="1">
    <source>
        <dbReference type="ARBA" id="ARBA00004127"/>
    </source>
</evidence>
<feature type="domain" description="NADH-Ubiquinone oxidoreductase (complex I) chain 5 N-terminal" evidence="8">
    <location>
        <begin position="108"/>
        <end position="158"/>
    </location>
</feature>
<dbReference type="GO" id="GO:0016020">
    <property type="term" value="C:membrane"/>
    <property type="evidence" value="ECO:0007669"/>
    <property type="project" value="UniProtKB-SubCell"/>
</dbReference>